<dbReference type="SMART" id="SM00271">
    <property type="entry name" value="DnaJ"/>
    <property type="match status" value="1"/>
</dbReference>
<evidence type="ECO:0000256" key="6">
    <source>
        <dbReference type="ARBA" id="ARBA00023186"/>
    </source>
</evidence>
<dbReference type="GeneID" id="78390778"/>
<feature type="repeat" description="CXXCXGXG motif" evidence="10">
    <location>
        <begin position="211"/>
        <end position="218"/>
    </location>
</feature>
<dbReference type="NCBIfam" id="NF008035">
    <property type="entry name" value="PRK10767.1"/>
    <property type="match status" value="1"/>
</dbReference>
<dbReference type="InterPro" id="IPR018253">
    <property type="entry name" value="DnaJ_domain_CS"/>
</dbReference>
<dbReference type="Pfam" id="PF01556">
    <property type="entry name" value="DnaJ_C"/>
    <property type="match status" value="1"/>
</dbReference>
<evidence type="ECO:0000256" key="8">
    <source>
        <dbReference type="ARBA" id="ARBA00061004"/>
    </source>
</evidence>
<dbReference type="Gene3D" id="1.10.287.110">
    <property type="entry name" value="DnaJ domain"/>
    <property type="match status" value="1"/>
</dbReference>
<name>A0A2S0L2E9_9FIRM</name>
<dbReference type="InterPro" id="IPR036410">
    <property type="entry name" value="HSP_DnaJ_Cys-rich_dom_sf"/>
</dbReference>
<dbReference type="InterPro" id="IPR036869">
    <property type="entry name" value="J_dom_sf"/>
</dbReference>
<keyword evidence="2 10" id="KW-0479">Metal-binding</keyword>
<feature type="binding site" evidence="10">
    <location>
        <position position="154"/>
    </location>
    <ligand>
        <name>Zn(2+)</name>
        <dbReference type="ChEBI" id="CHEBI:29105"/>
        <label>1</label>
    </ligand>
</feature>
<keyword evidence="12" id="KW-1185">Reference proteome</keyword>
<dbReference type="GO" id="GO:0005737">
    <property type="term" value="C:cytoplasm"/>
    <property type="evidence" value="ECO:0007669"/>
    <property type="project" value="UniProtKB-SubCell"/>
</dbReference>
<feature type="binding site" evidence="10">
    <location>
        <position position="197"/>
    </location>
    <ligand>
        <name>Zn(2+)</name>
        <dbReference type="ChEBI" id="CHEBI:29105"/>
        <label>2</label>
    </ligand>
</feature>
<dbReference type="FunFam" id="1.10.287.110:FF:000034">
    <property type="entry name" value="Chaperone protein DnaJ"/>
    <property type="match status" value="1"/>
</dbReference>
<sequence length="380" mass="41202">MAEKRDYYEVLGIQKGASEDEIKKAYRKMAMKYHPDKNPGDKEAEEKFKEANEAYAVLSDPDKKNKYDRFGHAGVDPNAGFGGGAGAGAGFGGFGGFEDIFDMFGGGFGGFGGRSARRNGPRKGNDLQKSITIEFTEAIFGCRKEIKLTKEVKCKTCNGEGTAPGTHKHTCEKCGGTGQVSSVSQTPFGTFQNVTTCNACGGTGQVIDKPCPDCHGKGSVRKTVTLKIDIPAGVDSDSIIPIRGEGEPGVNGGPSGDLYIVINVKPHKIYKRRGDDLYLTMPISYDQAVLGDKVKVPGFNETYSYTLAPGTQTGSNFRLKGKGVKNPRTGRYGDLYVKVNIEVPTKLSSKEKKAIKNMAEEFSEDSYPRKKEFNNLKFDK</sequence>
<dbReference type="GO" id="GO:0031072">
    <property type="term" value="F:heat shock protein binding"/>
    <property type="evidence" value="ECO:0007669"/>
    <property type="project" value="InterPro"/>
</dbReference>
<comment type="subunit">
    <text evidence="10">Homodimer.</text>
</comment>
<dbReference type="GO" id="GO:0008270">
    <property type="term" value="F:zinc ion binding"/>
    <property type="evidence" value="ECO:0007669"/>
    <property type="project" value="UniProtKB-UniRule"/>
</dbReference>
<dbReference type="PROSITE" id="PS00636">
    <property type="entry name" value="DNAJ_1"/>
    <property type="match status" value="1"/>
</dbReference>
<dbReference type="FunFam" id="2.60.260.20:FF:000005">
    <property type="entry name" value="Chaperone protein dnaJ 1, mitochondrial"/>
    <property type="match status" value="1"/>
</dbReference>
<keyword evidence="6 10" id="KW-0143">Chaperone</keyword>
<evidence type="ECO:0000256" key="4">
    <source>
        <dbReference type="ARBA" id="ARBA00022771"/>
    </source>
</evidence>
<dbReference type="PRINTS" id="PR00625">
    <property type="entry name" value="JDOMAIN"/>
</dbReference>
<evidence type="ECO:0000256" key="9">
    <source>
        <dbReference type="ARBA" id="ARBA00067609"/>
    </source>
</evidence>
<dbReference type="InterPro" id="IPR002939">
    <property type="entry name" value="DnaJ_C"/>
</dbReference>
<dbReference type="OrthoDB" id="9779889at2"/>
<dbReference type="EMBL" id="CP027228">
    <property type="protein sequence ID" value="AVM47468.1"/>
    <property type="molecule type" value="Genomic_DNA"/>
</dbReference>
<comment type="cofactor">
    <cofactor evidence="10">
        <name>Zn(2+)</name>
        <dbReference type="ChEBI" id="CHEBI:29105"/>
    </cofactor>
    <text evidence="10">Binds 2 Zn(2+) ions per monomer.</text>
</comment>
<protein>
    <recommendedName>
        <fullName evidence="9 10">Chaperone protein DnaJ</fullName>
    </recommendedName>
</protein>
<dbReference type="SUPFAM" id="SSF57938">
    <property type="entry name" value="DnaJ/Hsp40 cysteine-rich domain"/>
    <property type="match status" value="1"/>
</dbReference>
<dbReference type="CDD" id="cd10747">
    <property type="entry name" value="DnaJ_C"/>
    <property type="match status" value="1"/>
</dbReference>
<feature type="binding site" evidence="10">
    <location>
        <position position="214"/>
    </location>
    <ligand>
        <name>Zn(2+)</name>
        <dbReference type="ChEBI" id="CHEBI:29105"/>
        <label>1</label>
    </ligand>
</feature>
<feature type="binding site" evidence="10">
    <location>
        <position position="200"/>
    </location>
    <ligand>
        <name>Zn(2+)</name>
        <dbReference type="ChEBI" id="CHEBI:29105"/>
        <label>2</label>
    </ligand>
</feature>
<keyword evidence="4 10" id="KW-0863">Zinc-finger</keyword>
<accession>A0A2S0L2E9</accession>
<evidence type="ECO:0000256" key="1">
    <source>
        <dbReference type="ARBA" id="ARBA00022705"/>
    </source>
</evidence>
<dbReference type="InterPro" id="IPR001305">
    <property type="entry name" value="HSP_DnaJ_Cys-rich_dom"/>
</dbReference>
<comment type="function">
    <text evidence="7 10">Participates actively in the response to hyperosmotic and heat shock by preventing the aggregation of stress-denatured proteins and by disaggregating proteins, also in an autonomous, DnaK-independent fashion. Unfolded proteins bind initially to DnaJ; upon interaction with the DnaJ-bound protein, DnaK hydrolyzes its bound ATP, resulting in the formation of a stable complex. GrpE releases ADP from DnaK; ATP binding to DnaK triggers the release of the substrate protein, thus completing the reaction cycle. Several rounds of ATP-dependent interactions between DnaJ, DnaK and GrpE are required for fully efficient folding. Also involved, together with DnaK and GrpE, in the DNA replication of plasmids through activation of initiation proteins.</text>
</comment>
<dbReference type="SUPFAM" id="SSF46565">
    <property type="entry name" value="Chaperone J-domain"/>
    <property type="match status" value="1"/>
</dbReference>
<dbReference type="PANTHER" id="PTHR43096">
    <property type="entry name" value="DNAJ HOMOLOG 1, MITOCHONDRIAL-RELATED"/>
    <property type="match status" value="1"/>
</dbReference>
<organism evidence="11 12">
    <name type="scientific">Mogibacterium diversum</name>
    <dbReference type="NCBI Taxonomy" id="114527"/>
    <lineage>
        <taxon>Bacteria</taxon>
        <taxon>Bacillati</taxon>
        <taxon>Bacillota</taxon>
        <taxon>Clostridia</taxon>
        <taxon>Peptostreptococcales</taxon>
        <taxon>Anaerovoracaceae</taxon>
        <taxon>Mogibacterium</taxon>
    </lineage>
</organism>
<keyword evidence="10" id="KW-0963">Cytoplasm</keyword>
<dbReference type="RefSeq" id="WP_106056269.1">
    <property type="nucleotide sequence ID" value="NZ_CP027228.1"/>
</dbReference>
<dbReference type="InterPro" id="IPR001623">
    <property type="entry name" value="DnaJ_domain"/>
</dbReference>
<feature type="binding site" evidence="10">
    <location>
        <position position="171"/>
    </location>
    <ligand>
        <name>Zn(2+)</name>
        <dbReference type="ChEBI" id="CHEBI:29105"/>
        <label>2</label>
    </ligand>
</feature>
<feature type="repeat" description="CXXCXGXG motif" evidence="10">
    <location>
        <begin position="154"/>
        <end position="161"/>
    </location>
</feature>
<keyword evidence="5 10" id="KW-0862">Zinc</keyword>
<dbReference type="Gene3D" id="2.60.260.20">
    <property type="entry name" value="Urease metallochaperone UreE, N-terminal domain"/>
    <property type="match status" value="2"/>
</dbReference>
<evidence type="ECO:0000256" key="2">
    <source>
        <dbReference type="ARBA" id="ARBA00022723"/>
    </source>
</evidence>
<comment type="subcellular location">
    <subcellularLocation>
        <location evidence="10">Cytoplasm</location>
    </subcellularLocation>
</comment>
<gene>
    <name evidence="10 11" type="primary">dnaJ</name>
    <name evidence="11" type="ORF">C5Q96_00755</name>
</gene>
<keyword evidence="1 10" id="KW-0235">DNA replication</keyword>
<dbReference type="GO" id="GO:0005524">
    <property type="term" value="F:ATP binding"/>
    <property type="evidence" value="ECO:0007669"/>
    <property type="project" value="InterPro"/>
</dbReference>
<evidence type="ECO:0000313" key="11">
    <source>
        <dbReference type="EMBL" id="AVM47468.1"/>
    </source>
</evidence>
<dbReference type="HAMAP" id="MF_01152">
    <property type="entry name" value="DnaJ"/>
    <property type="match status" value="1"/>
</dbReference>
<reference evidence="12" key="1">
    <citation type="submission" date="2018-02" db="EMBL/GenBank/DDBJ databases">
        <authorList>
            <person name="Holder M.E."/>
            <person name="Ajami N.J."/>
            <person name="Petrosino J.F."/>
        </authorList>
    </citation>
    <scope>NUCLEOTIDE SEQUENCE [LARGE SCALE GENOMIC DNA]</scope>
    <source>
        <strain evidence="12">CCUG 47132</strain>
    </source>
</reference>
<evidence type="ECO:0000256" key="3">
    <source>
        <dbReference type="ARBA" id="ARBA00022737"/>
    </source>
</evidence>
<dbReference type="Pfam" id="PF00226">
    <property type="entry name" value="DnaJ"/>
    <property type="match status" value="1"/>
</dbReference>
<dbReference type="CDD" id="cd06257">
    <property type="entry name" value="DnaJ"/>
    <property type="match status" value="1"/>
</dbReference>
<feature type="binding site" evidence="10">
    <location>
        <position position="174"/>
    </location>
    <ligand>
        <name>Zn(2+)</name>
        <dbReference type="ChEBI" id="CHEBI:29105"/>
        <label>2</label>
    </ligand>
</feature>
<dbReference type="GO" id="GO:0006260">
    <property type="term" value="P:DNA replication"/>
    <property type="evidence" value="ECO:0007669"/>
    <property type="project" value="UniProtKB-KW"/>
</dbReference>
<dbReference type="GO" id="GO:0042026">
    <property type="term" value="P:protein refolding"/>
    <property type="evidence" value="ECO:0007669"/>
    <property type="project" value="TreeGrafter"/>
</dbReference>
<dbReference type="Proteomes" id="UP000237883">
    <property type="component" value="Chromosome"/>
</dbReference>
<dbReference type="AlphaFoldDB" id="A0A2S0L2E9"/>
<dbReference type="PANTHER" id="PTHR43096:SF52">
    <property type="entry name" value="DNAJ HOMOLOG 1, MITOCHONDRIAL-RELATED"/>
    <property type="match status" value="1"/>
</dbReference>
<evidence type="ECO:0000313" key="12">
    <source>
        <dbReference type="Proteomes" id="UP000237883"/>
    </source>
</evidence>
<feature type="binding site" evidence="10">
    <location>
        <position position="211"/>
    </location>
    <ligand>
        <name>Zn(2+)</name>
        <dbReference type="ChEBI" id="CHEBI:29105"/>
        <label>1</label>
    </ligand>
</feature>
<feature type="binding site" evidence="10">
    <location>
        <position position="157"/>
    </location>
    <ligand>
        <name>Zn(2+)</name>
        <dbReference type="ChEBI" id="CHEBI:29105"/>
        <label>1</label>
    </ligand>
</feature>
<comment type="similarity">
    <text evidence="8 10">Belongs to the DnaJ family.</text>
</comment>
<dbReference type="CDD" id="cd10719">
    <property type="entry name" value="DnaJ_zf"/>
    <property type="match status" value="1"/>
</dbReference>
<dbReference type="NCBIfam" id="TIGR02349">
    <property type="entry name" value="DnaJ_bact"/>
    <property type="match status" value="1"/>
</dbReference>
<keyword evidence="10" id="KW-0346">Stress response</keyword>
<feature type="repeat" description="CXXCXGXG motif" evidence="10">
    <location>
        <begin position="171"/>
        <end position="178"/>
    </location>
</feature>
<dbReference type="GO" id="GO:0009408">
    <property type="term" value="P:response to heat"/>
    <property type="evidence" value="ECO:0007669"/>
    <property type="project" value="InterPro"/>
</dbReference>
<dbReference type="PROSITE" id="PS50076">
    <property type="entry name" value="DNAJ_2"/>
    <property type="match status" value="1"/>
</dbReference>
<dbReference type="GO" id="GO:0051082">
    <property type="term" value="F:unfolded protein binding"/>
    <property type="evidence" value="ECO:0007669"/>
    <property type="project" value="UniProtKB-UniRule"/>
</dbReference>
<feature type="repeat" description="CXXCXGXG motif" evidence="10">
    <location>
        <begin position="197"/>
        <end position="204"/>
    </location>
</feature>
<dbReference type="Pfam" id="PF00684">
    <property type="entry name" value="DnaJ_CXXCXGXG"/>
    <property type="match status" value="1"/>
</dbReference>
<evidence type="ECO:0000256" key="10">
    <source>
        <dbReference type="HAMAP-Rule" id="MF_01152"/>
    </source>
</evidence>
<comment type="domain">
    <text evidence="10">The J domain is necessary and sufficient to stimulate DnaK ATPase activity. Zinc center 1 plays an important role in the autonomous, DnaK-independent chaperone activity of DnaJ. Zinc center 2 is essential for interaction with DnaK and for DnaJ activity.</text>
</comment>
<dbReference type="PROSITE" id="PS51188">
    <property type="entry name" value="ZF_CR"/>
    <property type="match status" value="1"/>
</dbReference>
<proteinExistence type="inferred from homology"/>
<keyword evidence="3 10" id="KW-0677">Repeat</keyword>
<dbReference type="KEGG" id="mdv:C5Q96_00755"/>
<dbReference type="InterPro" id="IPR012724">
    <property type="entry name" value="DnaJ"/>
</dbReference>
<evidence type="ECO:0000256" key="7">
    <source>
        <dbReference type="ARBA" id="ARBA00053423"/>
    </source>
</evidence>
<evidence type="ECO:0000256" key="5">
    <source>
        <dbReference type="ARBA" id="ARBA00022833"/>
    </source>
</evidence>
<dbReference type="SUPFAM" id="SSF49493">
    <property type="entry name" value="HSP40/DnaJ peptide-binding domain"/>
    <property type="match status" value="2"/>
</dbReference>
<dbReference type="Gene3D" id="2.10.230.10">
    <property type="entry name" value="Heat shock protein DnaJ, cysteine-rich domain"/>
    <property type="match status" value="1"/>
</dbReference>
<dbReference type="InterPro" id="IPR008971">
    <property type="entry name" value="HSP40/DnaJ_pept-bd"/>
</dbReference>
<dbReference type="FunFam" id="2.10.230.10:FF:000002">
    <property type="entry name" value="Molecular chaperone DnaJ"/>
    <property type="match status" value="1"/>
</dbReference>